<comment type="similarity">
    <text evidence="2 10">Belongs to the peptidase M14 family.</text>
</comment>
<dbReference type="GO" id="GO:0004181">
    <property type="term" value="F:metallocarboxypeptidase activity"/>
    <property type="evidence" value="ECO:0007669"/>
    <property type="project" value="InterPro"/>
</dbReference>
<proteinExistence type="inferred from homology"/>
<gene>
    <name evidence="15" type="primary">Aste57867_1081</name>
    <name evidence="14" type="ORF">As57867_001080</name>
    <name evidence="15" type="ORF">ASTE57867_1081</name>
</gene>
<evidence type="ECO:0000256" key="8">
    <source>
        <dbReference type="ARBA" id="ARBA00022833"/>
    </source>
</evidence>
<organism evidence="15 16">
    <name type="scientific">Aphanomyces stellatus</name>
    <dbReference type="NCBI Taxonomy" id="120398"/>
    <lineage>
        <taxon>Eukaryota</taxon>
        <taxon>Sar</taxon>
        <taxon>Stramenopiles</taxon>
        <taxon>Oomycota</taxon>
        <taxon>Saprolegniomycetes</taxon>
        <taxon>Saprolegniales</taxon>
        <taxon>Verrucalvaceae</taxon>
        <taxon>Aphanomyces</taxon>
    </lineage>
</organism>
<dbReference type="OrthoDB" id="76588at2759"/>
<dbReference type="PROSITE" id="PS52035">
    <property type="entry name" value="PEPTIDASE_M14"/>
    <property type="match status" value="1"/>
</dbReference>
<dbReference type="EMBL" id="VJMH01000074">
    <property type="protein sequence ID" value="KAF0719385.1"/>
    <property type="molecule type" value="Genomic_DNA"/>
</dbReference>
<dbReference type="SMART" id="SM00631">
    <property type="entry name" value="Zn_pept"/>
    <property type="match status" value="1"/>
</dbReference>
<evidence type="ECO:0000256" key="10">
    <source>
        <dbReference type="PROSITE-ProRule" id="PRU01379"/>
    </source>
</evidence>
<dbReference type="AlphaFoldDB" id="A0A485K5J4"/>
<reference evidence="14" key="2">
    <citation type="submission" date="2019-06" db="EMBL/GenBank/DDBJ databases">
        <title>Genomics analysis of Aphanomyces spp. identifies a new class of oomycete effector associated with host adaptation.</title>
        <authorList>
            <person name="Gaulin E."/>
        </authorList>
    </citation>
    <scope>NUCLEOTIDE SEQUENCE</scope>
    <source>
        <strain evidence="14">CBS 578.67</strain>
    </source>
</reference>
<keyword evidence="3" id="KW-0121">Carboxypeptidase</keyword>
<dbReference type="SUPFAM" id="SSF53187">
    <property type="entry name" value="Zn-dependent exopeptidases"/>
    <property type="match status" value="1"/>
</dbReference>
<evidence type="ECO:0000256" key="6">
    <source>
        <dbReference type="ARBA" id="ARBA00022729"/>
    </source>
</evidence>
<evidence type="ECO:0000259" key="13">
    <source>
        <dbReference type="PROSITE" id="PS52035"/>
    </source>
</evidence>
<evidence type="ECO:0000256" key="7">
    <source>
        <dbReference type="ARBA" id="ARBA00022801"/>
    </source>
</evidence>
<evidence type="ECO:0000256" key="3">
    <source>
        <dbReference type="ARBA" id="ARBA00022645"/>
    </source>
</evidence>
<dbReference type="Pfam" id="PF00246">
    <property type="entry name" value="Peptidase_M14"/>
    <property type="match status" value="1"/>
</dbReference>
<dbReference type="Proteomes" id="UP000332933">
    <property type="component" value="Unassembled WGS sequence"/>
</dbReference>
<dbReference type="GO" id="GO:0008270">
    <property type="term" value="F:zinc ion binding"/>
    <property type="evidence" value="ECO:0007669"/>
    <property type="project" value="InterPro"/>
</dbReference>
<evidence type="ECO:0000313" key="15">
    <source>
        <dbReference type="EMBL" id="VFT78303.1"/>
    </source>
</evidence>
<name>A0A485K5J4_9STRA</name>
<comment type="cofactor">
    <cofactor evidence="1">
        <name>Zn(2+)</name>
        <dbReference type="ChEBI" id="CHEBI:29105"/>
    </cofactor>
</comment>
<evidence type="ECO:0000256" key="11">
    <source>
        <dbReference type="SAM" id="MobiDB-lite"/>
    </source>
</evidence>
<dbReference type="FunFam" id="3.40.630.10:FF:000084">
    <property type="entry name" value="Carboxypeptidase B2"/>
    <property type="match status" value="1"/>
</dbReference>
<dbReference type="PRINTS" id="PR00765">
    <property type="entry name" value="CRBOXYPTASEA"/>
</dbReference>
<feature type="signal peptide" evidence="12">
    <location>
        <begin position="1"/>
        <end position="20"/>
    </location>
</feature>
<dbReference type="PANTHER" id="PTHR11705:SF143">
    <property type="entry name" value="SLL0236 PROTEIN"/>
    <property type="match status" value="1"/>
</dbReference>
<dbReference type="EMBL" id="CAADRA010000074">
    <property type="protein sequence ID" value="VFT78303.1"/>
    <property type="molecule type" value="Genomic_DNA"/>
</dbReference>
<feature type="chain" id="PRO_5033436583" evidence="12">
    <location>
        <begin position="21"/>
        <end position="383"/>
    </location>
</feature>
<dbReference type="GO" id="GO:0005615">
    <property type="term" value="C:extracellular space"/>
    <property type="evidence" value="ECO:0007669"/>
    <property type="project" value="TreeGrafter"/>
</dbReference>
<evidence type="ECO:0000256" key="12">
    <source>
        <dbReference type="SAM" id="SignalP"/>
    </source>
</evidence>
<evidence type="ECO:0000256" key="9">
    <source>
        <dbReference type="ARBA" id="ARBA00023049"/>
    </source>
</evidence>
<keyword evidence="5" id="KW-0479">Metal-binding</keyword>
<keyword evidence="16" id="KW-1185">Reference proteome</keyword>
<dbReference type="InterPro" id="IPR000834">
    <property type="entry name" value="Peptidase_M14"/>
</dbReference>
<sequence length="383" mass="42095">MKFTVLTTLALLAASIAASANVTFTGVDGRDRTFDELAAIQGDADTNRQCQQQNGGYIPTLKAGQYAASKFHNCFHTSAQIYEFVDALASQNPKLLTKVAISTTYQGKTIYGYKLSKGARSQSLYFQAMQHAREWVAGSSLLFSLSSILDDIANNRATIADTFDVYFVPIVNIDGYEITWSNNRYQRKSANEVDLNRNWPTPNKNPNPPSKSDETYPGPNPFSEPETKGIDAFIKSKSSEIAGFVDLHTYAGLILYAYGDTKQPIGNGYDQKFDALGQGMKKVMGAYTPQHAYQLYLAYGVFPDYAFRQFKKPAITIEITGNDFTAPASTIRTRGTEIYKGLTQFAKEVVTFNGKNIVVDEDVIDAGAAVEGGEEILAEPIVD</sequence>
<evidence type="ECO:0000313" key="16">
    <source>
        <dbReference type="Proteomes" id="UP000332933"/>
    </source>
</evidence>
<evidence type="ECO:0000256" key="1">
    <source>
        <dbReference type="ARBA" id="ARBA00001947"/>
    </source>
</evidence>
<keyword evidence="4" id="KW-0645">Protease</keyword>
<dbReference type="GO" id="GO:0006508">
    <property type="term" value="P:proteolysis"/>
    <property type="evidence" value="ECO:0007669"/>
    <property type="project" value="UniProtKB-KW"/>
</dbReference>
<accession>A0A485K5J4</accession>
<feature type="region of interest" description="Disordered" evidence="11">
    <location>
        <begin position="191"/>
        <end position="222"/>
    </location>
</feature>
<reference evidence="15 16" key="1">
    <citation type="submission" date="2019-03" db="EMBL/GenBank/DDBJ databases">
        <authorList>
            <person name="Gaulin E."/>
            <person name="Dumas B."/>
        </authorList>
    </citation>
    <scope>NUCLEOTIDE SEQUENCE [LARGE SCALE GENOMIC DNA]</scope>
    <source>
        <strain evidence="15">CBS 568.67</strain>
    </source>
</reference>
<keyword evidence="8" id="KW-0862">Zinc</keyword>
<feature type="active site" description="Proton donor/acceptor" evidence="10">
    <location>
        <position position="318"/>
    </location>
</feature>
<dbReference type="PANTHER" id="PTHR11705">
    <property type="entry name" value="PROTEASE FAMILY M14 CARBOXYPEPTIDASE A,B"/>
    <property type="match status" value="1"/>
</dbReference>
<keyword evidence="9" id="KW-0482">Metalloprotease</keyword>
<keyword evidence="7" id="KW-0378">Hydrolase</keyword>
<evidence type="ECO:0000256" key="2">
    <source>
        <dbReference type="ARBA" id="ARBA00005988"/>
    </source>
</evidence>
<feature type="domain" description="Peptidase M14" evidence="13">
    <location>
        <begin position="74"/>
        <end position="349"/>
    </location>
</feature>
<keyword evidence="6 12" id="KW-0732">Signal</keyword>
<protein>
    <submittedName>
        <fullName evidence="15">Aste57867_1081 protein</fullName>
    </submittedName>
</protein>
<evidence type="ECO:0000256" key="4">
    <source>
        <dbReference type="ARBA" id="ARBA00022670"/>
    </source>
</evidence>
<evidence type="ECO:0000313" key="14">
    <source>
        <dbReference type="EMBL" id="KAF0719385.1"/>
    </source>
</evidence>
<evidence type="ECO:0000256" key="5">
    <source>
        <dbReference type="ARBA" id="ARBA00022723"/>
    </source>
</evidence>
<dbReference type="Gene3D" id="3.40.630.10">
    <property type="entry name" value="Zn peptidases"/>
    <property type="match status" value="1"/>
</dbReference>